<keyword evidence="6" id="KW-0997">Cell inner membrane</keyword>
<feature type="transmembrane region" description="Helical" evidence="17">
    <location>
        <begin position="677"/>
        <end position="698"/>
    </location>
</feature>
<dbReference type="InterPro" id="IPR011642">
    <property type="entry name" value="Gate_dom"/>
</dbReference>
<evidence type="ECO:0000256" key="8">
    <source>
        <dbReference type="ARBA" id="ARBA00022741"/>
    </source>
</evidence>
<feature type="binding site" evidence="15">
    <location>
        <begin position="145"/>
        <end position="147"/>
    </location>
    <ligand>
        <name>GTP</name>
        <dbReference type="ChEBI" id="CHEBI:37565"/>
        <label>5</label>
    </ligand>
</feature>
<comment type="function">
    <text evidence="1 17">Probable transporter of a GTP-driven Fe(2+) uptake system.</text>
</comment>
<evidence type="ECO:0000256" key="5">
    <source>
        <dbReference type="ARBA" id="ARBA00022496"/>
    </source>
</evidence>
<keyword evidence="12 15" id="KW-0342">GTP-binding</keyword>
<evidence type="ECO:0000256" key="10">
    <source>
        <dbReference type="ARBA" id="ARBA00023004"/>
    </source>
</evidence>
<evidence type="ECO:0000259" key="18">
    <source>
        <dbReference type="PROSITE" id="PS51711"/>
    </source>
</evidence>
<dbReference type="PRINTS" id="PR00326">
    <property type="entry name" value="GTP1OBG"/>
</dbReference>
<dbReference type="SUPFAM" id="SSF52540">
    <property type="entry name" value="P-loop containing nucleoside triphosphate hydrolases"/>
    <property type="match status" value="1"/>
</dbReference>
<keyword evidence="11" id="KW-0406">Ion transport</keyword>
<accession>A0A429ZYX6</accession>
<evidence type="ECO:0000256" key="12">
    <source>
        <dbReference type="ARBA" id="ARBA00023134"/>
    </source>
</evidence>
<keyword evidence="8 15" id="KW-0547">Nucleotide-binding</keyword>
<keyword evidence="20" id="KW-1185">Reference proteome</keyword>
<keyword evidence="4" id="KW-1003">Cell membrane</keyword>
<dbReference type="InterPro" id="IPR030389">
    <property type="entry name" value="G_FEOB_dom"/>
</dbReference>
<dbReference type="PANTHER" id="PTHR43185:SF1">
    <property type="entry name" value="FE(2+) TRANSPORTER FEOB"/>
    <property type="match status" value="1"/>
</dbReference>
<evidence type="ECO:0000256" key="16">
    <source>
        <dbReference type="PIRSR" id="PIRSR603373-2"/>
    </source>
</evidence>
<feature type="binding site" evidence="15">
    <location>
        <begin position="56"/>
        <end position="59"/>
    </location>
    <ligand>
        <name>GTP</name>
        <dbReference type="ChEBI" id="CHEBI:37565"/>
        <label>3</label>
    </ligand>
</feature>
<keyword evidence="13 17" id="KW-0472">Membrane</keyword>
<evidence type="ECO:0000256" key="7">
    <source>
        <dbReference type="ARBA" id="ARBA00022692"/>
    </source>
</evidence>
<proteinExistence type="inferred from homology"/>
<comment type="similarity">
    <text evidence="17">Belongs to the TRAFAC class TrmE-Era-EngA-EngB-Septin-like GTPase superfamily. FeoB GTPase (TC 9.A.8) family.</text>
</comment>
<dbReference type="RefSeq" id="WP_125983787.1">
    <property type="nucleotide sequence ID" value="NZ_NGJS01000006.1"/>
</dbReference>
<organism evidence="19 20">
    <name type="scientific">Vagococcus vulneris</name>
    <dbReference type="NCBI Taxonomy" id="1977869"/>
    <lineage>
        <taxon>Bacteria</taxon>
        <taxon>Bacillati</taxon>
        <taxon>Bacillota</taxon>
        <taxon>Bacilli</taxon>
        <taxon>Lactobacillales</taxon>
        <taxon>Enterococcaceae</taxon>
        <taxon>Vagococcus</taxon>
    </lineage>
</organism>
<evidence type="ECO:0000256" key="9">
    <source>
        <dbReference type="ARBA" id="ARBA00022989"/>
    </source>
</evidence>
<dbReference type="Pfam" id="PF07670">
    <property type="entry name" value="Gate"/>
    <property type="match status" value="2"/>
</dbReference>
<reference evidence="19 20" key="1">
    <citation type="submission" date="2017-05" db="EMBL/GenBank/DDBJ databases">
        <title>Vagococcus spp. assemblies.</title>
        <authorList>
            <person name="Gulvik C.A."/>
        </authorList>
    </citation>
    <scope>NUCLEOTIDE SEQUENCE [LARGE SCALE GENOMIC DNA]</scope>
    <source>
        <strain evidence="19 20">SS1995</strain>
    </source>
</reference>
<dbReference type="AlphaFoldDB" id="A0A429ZYX6"/>
<feature type="transmembrane region" description="Helical" evidence="17">
    <location>
        <begin position="284"/>
        <end position="302"/>
    </location>
</feature>
<keyword evidence="16" id="KW-0479">Metal-binding</keyword>
<evidence type="ECO:0000256" key="17">
    <source>
        <dbReference type="RuleBase" id="RU362098"/>
    </source>
</evidence>
<keyword evidence="7 17" id="KW-0812">Transmembrane</keyword>
<evidence type="ECO:0000256" key="2">
    <source>
        <dbReference type="ARBA" id="ARBA00004429"/>
    </source>
</evidence>
<dbReference type="InterPro" id="IPR003373">
    <property type="entry name" value="Fe2_transport_prot-B"/>
</dbReference>
<evidence type="ECO:0000256" key="6">
    <source>
        <dbReference type="ARBA" id="ARBA00022519"/>
    </source>
</evidence>
<dbReference type="EMBL" id="NGJS01000006">
    <property type="protein sequence ID" value="RST99158.1"/>
    <property type="molecule type" value="Genomic_DNA"/>
</dbReference>
<dbReference type="InterPro" id="IPR006073">
    <property type="entry name" value="GTP-bd"/>
</dbReference>
<dbReference type="Pfam" id="PF17910">
    <property type="entry name" value="FeoB_Cyto"/>
    <property type="match status" value="1"/>
</dbReference>
<dbReference type="InterPro" id="IPR027417">
    <property type="entry name" value="P-loop_NTPase"/>
</dbReference>
<dbReference type="Gene3D" id="3.40.50.300">
    <property type="entry name" value="P-loop containing nucleotide triphosphate hydrolases"/>
    <property type="match status" value="1"/>
</dbReference>
<feature type="binding site" evidence="15">
    <location>
        <begin position="36"/>
        <end position="40"/>
    </location>
    <ligand>
        <name>GTP</name>
        <dbReference type="ChEBI" id="CHEBI:37565"/>
        <label>1</label>
    </ligand>
</feature>
<feature type="transmembrane region" description="Helical" evidence="17">
    <location>
        <begin position="456"/>
        <end position="476"/>
    </location>
</feature>
<dbReference type="CDD" id="cd01879">
    <property type="entry name" value="FeoB"/>
    <property type="match status" value="1"/>
</dbReference>
<feature type="transmembrane region" description="Helical" evidence="17">
    <location>
        <begin position="426"/>
        <end position="450"/>
    </location>
</feature>
<feature type="binding site" evidence="16">
    <location>
        <position position="22"/>
    </location>
    <ligand>
        <name>Mg(2+)</name>
        <dbReference type="ChEBI" id="CHEBI:18420"/>
        <label>1</label>
    </ligand>
</feature>
<dbReference type="InterPro" id="IPR011640">
    <property type="entry name" value="Fe2_transport_prot_B_C"/>
</dbReference>
<feature type="transmembrane region" description="Helical" evidence="17">
    <location>
        <begin position="391"/>
        <end position="414"/>
    </location>
</feature>
<evidence type="ECO:0000313" key="19">
    <source>
        <dbReference type="EMBL" id="RST99158.1"/>
    </source>
</evidence>
<evidence type="ECO:0000256" key="13">
    <source>
        <dbReference type="ARBA" id="ARBA00023136"/>
    </source>
</evidence>
<name>A0A429ZYX6_9ENTE</name>
<dbReference type="InterPro" id="IPR050860">
    <property type="entry name" value="FeoB_GTPase"/>
</dbReference>
<evidence type="ECO:0000256" key="15">
    <source>
        <dbReference type="PIRSR" id="PIRSR603373-1"/>
    </source>
</evidence>
<keyword evidence="9 17" id="KW-1133">Transmembrane helix</keyword>
<dbReference type="InterPro" id="IPR041069">
    <property type="entry name" value="FeoB_Cyto"/>
</dbReference>
<dbReference type="FunFam" id="3.40.50.300:FF:000426">
    <property type="entry name" value="Ferrous iron transport protein B"/>
    <property type="match status" value="1"/>
</dbReference>
<dbReference type="PROSITE" id="PS51711">
    <property type="entry name" value="G_FEOB"/>
    <property type="match status" value="1"/>
</dbReference>
<keyword evidence="10 17" id="KW-0408">Iron</keyword>
<comment type="subcellular location">
    <subcellularLocation>
        <location evidence="2">Cell inner membrane</location>
        <topology evidence="2">Multi-pass membrane protein</topology>
    </subcellularLocation>
    <subcellularLocation>
        <location evidence="17">Cell membrane</location>
        <topology evidence="17">Multi-pass membrane protein</topology>
    </subcellularLocation>
</comment>
<feature type="domain" description="FeoB-type G" evidence="18">
    <location>
        <begin position="4"/>
        <end position="165"/>
    </location>
</feature>
<evidence type="ECO:0000256" key="3">
    <source>
        <dbReference type="ARBA" id="ARBA00022448"/>
    </source>
</evidence>
<keyword evidence="3 17" id="KW-0813">Transport</keyword>
<dbReference type="PANTHER" id="PTHR43185">
    <property type="entry name" value="FERROUS IRON TRANSPORT PROTEIN B"/>
    <property type="match status" value="1"/>
</dbReference>
<dbReference type="Pfam" id="PF07664">
    <property type="entry name" value="FeoB_C"/>
    <property type="match status" value="1"/>
</dbReference>
<dbReference type="GO" id="GO:0005886">
    <property type="term" value="C:plasma membrane"/>
    <property type="evidence" value="ECO:0007669"/>
    <property type="project" value="UniProtKB-SubCell"/>
</dbReference>
<keyword evidence="16" id="KW-0460">Magnesium</keyword>
<dbReference type="OrthoDB" id="9809127at2"/>
<feature type="binding site" evidence="15">
    <location>
        <begin position="116"/>
        <end position="119"/>
    </location>
    <ligand>
        <name>GTP</name>
        <dbReference type="ChEBI" id="CHEBI:37565"/>
        <label>4</label>
    </ligand>
</feature>
<feature type="transmembrane region" description="Helical" evidence="17">
    <location>
        <begin position="515"/>
        <end position="533"/>
    </location>
</feature>
<comment type="caution">
    <text evidence="19">The sequence shown here is derived from an EMBL/GenBank/DDBJ whole genome shotgun (WGS) entry which is preliminary data.</text>
</comment>
<feature type="transmembrane region" description="Helical" evidence="17">
    <location>
        <begin position="347"/>
        <end position="371"/>
    </location>
</feature>
<sequence length="715" mass="79898">MDKYFSVALVGNPNSGKTSLFNELTGSSHSVGNWPGVTVERKSGKIKGEKELVLQDLPGIYSLSPYSPEEVVARDYLMNDVPEGILNIVDASNLERNLYLTLQLLETGHPVVVVLNMMDVVKKQGTSLNCESLSYILGSPVLPISVTKKQGLADLKQVLAKRKFKNGQAENFPTYDDRLEVALSEICELIAAYVPSYQLRWYSIKLFEQDTQVLSKLNLPDEIQLEIQEIVEITEKIFKDDSESIVVNARYDFIDEVTKLCLHHSPNATQTISDKIDRIVTNKWLGLPTFAIIMWAVYYLSIQTIGVIGTDWVNDVLFGEWIPTTVEHWLAAWQVAPWLQSLILDGIIAGVGAVLGFVPQLMVLFLCLSFLEDCGYMSRIAFVMDRMFRRFGLSGKSFIPMLVATGCGVPGVMASRTIENEKDRRMTIMTTTFMPCSAKLPIIGLVSGAFFPNSSWVAPSAYFIGIGAIVFSGILLKKTKIFSGDPAPFIMELPNYHWPRWSNSIRQTLERSKSFIKKAGTIIFACSVFIWFLSSFNWRFQMVETDQSLLAMLGRQIAFIFAPLGWGNWQPTVATITGLIAKENVVGTFGILYAHLPEVSETGTEFWPLFSSSLTPVAGYSFLLFNLLCAPCFAAIGAIRREMNDWRWTTLAIAYQCGLAYVVSFVVYQLGSLLLGYHHFGISQLLSVFLIIATIVYIMKPTKKEQADVPGIKIM</sequence>
<dbReference type="Proteomes" id="UP000287857">
    <property type="component" value="Unassembled WGS sequence"/>
</dbReference>
<dbReference type="GO" id="GO:0046872">
    <property type="term" value="F:metal ion binding"/>
    <property type="evidence" value="ECO:0007669"/>
    <property type="project" value="UniProtKB-KW"/>
</dbReference>
<evidence type="ECO:0000256" key="14">
    <source>
        <dbReference type="NCBIfam" id="TIGR00437"/>
    </source>
</evidence>
<evidence type="ECO:0000256" key="1">
    <source>
        <dbReference type="ARBA" id="ARBA00003926"/>
    </source>
</evidence>
<keyword evidence="5 17" id="KW-0410">Iron transport</keyword>
<feature type="binding site" evidence="16">
    <location>
        <position position="25"/>
    </location>
    <ligand>
        <name>Mg(2+)</name>
        <dbReference type="ChEBI" id="CHEBI:18420"/>
        <label>2</label>
    </ligand>
</feature>
<dbReference type="NCBIfam" id="TIGR00437">
    <property type="entry name" value="feoB"/>
    <property type="match status" value="1"/>
</dbReference>
<dbReference type="GO" id="GO:0015093">
    <property type="term" value="F:ferrous iron transmembrane transporter activity"/>
    <property type="evidence" value="ECO:0007669"/>
    <property type="project" value="UniProtKB-UniRule"/>
</dbReference>
<dbReference type="Gene3D" id="1.10.287.1770">
    <property type="match status" value="1"/>
</dbReference>
<gene>
    <name evidence="19" type="ORF">CBF37_05685</name>
</gene>
<feature type="binding site" evidence="16">
    <location>
        <position position="26"/>
    </location>
    <ligand>
        <name>Mg(2+)</name>
        <dbReference type="ChEBI" id="CHEBI:18420"/>
        <label>2</label>
    </ligand>
</feature>
<dbReference type="GO" id="GO:0005525">
    <property type="term" value="F:GTP binding"/>
    <property type="evidence" value="ECO:0007669"/>
    <property type="project" value="UniProtKB-KW"/>
</dbReference>
<evidence type="ECO:0000256" key="11">
    <source>
        <dbReference type="ARBA" id="ARBA00023065"/>
    </source>
</evidence>
<evidence type="ECO:0000313" key="20">
    <source>
        <dbReference type="Proteomes" id="UP000287857"/>
    </source>
</evidence>
<feature type="transmembrane region" description="Helical" evidence="17">
    <location>
        <begin position="651"/>
        <end position="671"/>
    </location>
</feature>
<dbReference type="Pfam" id="PF02421">
    <property type="entry name" value="FeoB_N"/>
    <property type="match status" value="1"/>
</dbReference>
<feature type="transmembrane region" description="Helical" evidence="17">
    <location>
        <begin position="617"/>
        <end position="639"/>
    </location>
</feature>
<evidence type="ECO:0000256" key="4">
    <source>
        <dbReference type="ARBA" id="ARBA00022475"/>
    </source>
</evidence>
<protein>
    <recommendedName>
        <fullName evidence="14 17">Ferrous iron transport protein B</fullName>
    </recommendedName>
</protein>
<feature type="binding site" evidence="15">
    <location>
        <begin position="11"/>
        <end position="18"/>
    </location>
    <ligand>
        <name>GTP</name>
        <dbReference type="ChEBI" id="CHEBI:37565"/>
        <label>1</label>
    </ligand>
</feature>